<dbReference type="GO" id="GO:0008270">
    <property type="term" value="F:zinc ion binding"/>
    <property type="evidence" value="ECO:0007669"/>
    <property type="project" value="UniProtKB-KW"/>
</dbReference>
<protein>
    <recommendedName>
        <fullName evidence="2">SWIM-type domain-containing protein</fullName>
    </recommendedName>
</protein>
<dbReference type="Pfam" id="PF04434">
    <property type="entry name" value="SWIM"/>
    <property type="match status" value="1"/>
</dbReference>
<keyword evidence="1" id="KW-0862">Zinc</keyword>
<evidence type="ECO:0000313" key="3">
    <source>
        <dbReference type="EMBL" id="KAK7601962.1"/>
    </source>
</evidence>
<dbReference type="Proteomes" id="UP001367676">
    <property type="component" value="Unassembled WGS sequence"/>
</dbReference>
<dbReference type="InterPro" id="IPR018289">
    <property type="entry name" value="MULE_transposase_dom"/>
</dbReference>
<dbReference type="InterPro" id="IPR007527">
    <property type="entry name" value="Znf_SWIM"/>
</dbReference>
<feature type="domain" description="SWIM-type" evidence="2">
    <location>
        <begin position="558"/>
        <end position="591"/>
    </location>
</feature>
<dbReference type="Pfam" id="PF10551">
    <property type="entry name" value="MULE"/>
    <property type="match status" value="1"/>
</dbReference>
<dbReference type="PROSITE" id="PS50966">
    <property type="entry name" value="ZF_SWIM"/>
    <property type="match status" value="1"/>
</dbReference>
<organism evidence="3 4">
    <name type="scientific">Parthenolecanium corni</name>
    <dbReference type="NCBI Taxonomy" id="536013"/>
    <lineage>
        <taxon>Eukaryota</taxon>
        <taxon>Metazoa</taxon>
        <taxon>Ecdysozoa</taxon>
        <taxon>Arthropoda</taxon>
        <taxon>Hexapoda</taxon>
        <taxon>Insecta</taxon>
        <taxon>Pterygota</taxon>
        <taxon>Neoptera</taxon>
        <taxon>Paraneoptera</taxon>
        <taxon>Hemiptera</taxon>
        <taxon>Sternorrhyncha</taxon>
        <taxon>Coccoidea</taxon>
        <taxon>Coccidae</taxon>
        <taxon>Parthenolecanium</taxon>
    </lineage>
</organism>
<evidence type="ECO:0000256" key="1">
    <source>
        <dbReference type="PROSITE-ProRule" id="PRU00325"/>
    </source>
</evidence>
<accession>A0AAN9TQC8</accession>
<keyword evidence="4" id="KW-1185">Reference proteome</keyword>
<keyword evidence="1" id="KW-0863">Zinc-finger</keyword>
<name>A0AAN9TQC8_9HEMI</name>
<dbReference type="EMBL" id="JBBCAQ010000010">
    <property type="protein sequence ID" value="KAK7601962.1"/>
    <property type="molecule type" value="Genomic_DNA"/>
</dbReference>
<reference evidence="3 4" key="1">
    <citation type="submission" date="2024-03" db="EMBL/GenBank/DDBJ databases">
        <title>Adaptation during the transition from Ophiocordyceps entomopathogen to insect associate is accompanied by gene loss and intensified selection.</title>
        <authorList>
            <person name="Ward C.M."/>
            <person name="Onetto C.A."/>
            <person name="Borneman A.R."/>
        </authorList>
    </citation>
    <scope>NUCLEOTIDE SEQUENCE [LARGE SCALE GENOMIC DNA]</scope>
    <source>
        <strain evidence="3">AWRI1</strain>
        <tissue evidence="3">Single Adult Female</tissue>
    </source>
</reference>
<proteinExistence type="predicted"/>
<evidence type="ECO:0000259" key="2">
    <source>
        <dbReference type="PROSITE" id="PS50966"/>
    </source>
</evidence>
<comment type="caution">
    <text evidence="3">The sequence shown here is derived from an EMBL/GenBank/DDBJ whole genome shotgun (WGS) entry which is preliminary data.</text>
</comment>
<keyword evidence="1" id="KW-0479">Metal-binding</keyword>
<gene>
    <name evidence="3" type="ORF">V9T40_009403</name>
</gene>
<evidence type="ECO:0000313" key="4">
    <source>
        <dbReference type="Proteomes" id="UP001367676"/>
    </source>
</evidence>
<dbReference type="AlphaFoldDB" id="A0AAN9TQC8"/>
<sequence>MIYKYLAESVNPLTDFNIARFSMDVTYFKNSCDSESESDSFIEQSKHKHRRLTRVWVEQETYSSAKEAEEAVQLRKIWKISSSCNISAGRRVEYRCTAGKYRVAECAAGLYLLYHNTSQCVSLYETQNEHSNHVTDPTRGLSTDLKLFVQEKYAEGVTKPNAILKLLRHKGMDEPEKSKLITFLKTLRLDKLGSPTVSASEIRMWCEQRKLIPQNVDEPFVLDFHIHAESHDMNKQDLKIVISTPRLLSLATKSHMVQADATHKLTWQGYLFLLVGTSDANYVFHPLAVGITKGEEQDDFAFIFKALHAAVLEWKPSVLLADGSEAITNGFIAAFGAPQVRLMCYFHVIKNLEKYLRPLSQNGVSLQLKEDIYLLQTCPNKKTFMQATTLFLQKWREKTDQRILEFIDYFEQEWLIALPNWYEGAAIGIPSTNSGIEATNAAIKKEHILRERLPVGQFLSCTVDMVKQWSQRRDPASVNSVSFADISSISLPLWTEAYQWVAQKKTVLQRDAGTCTQYFTSSSKSQTAITTELLTKFERQEGKWKSFEEFKTWRTEIWRIEIHPGQVTCTCPFFMKKNQCKHSIGMLIRRKDVEVPLEAKSVPLDQKRKRGRPSKATRALLV</sequence>